<organism evidence="2 3">
    <name type="scientific">Mycena belliarum</name>
    <dbReference type="NCBI Taxonomy" id="1033014"/>
    <lineage>
        <taxon>Eukaryota</taxon>
        <taxon>Fungi</taxon>
        <taxon>Dikarya</taxon>
        <taxon>Basidiomycota</taxon>
        <taxon>Agaricomycotina</taxon>
        <taxon>Agaricomycetes</taxon>
        <taxon>Agaricomycetidae</taxon>
        <taxon>Agaricales</taxon>
        <taxon>Marasmiineae</taxon>
        <taxon>Mycenaceae</taxon>
        <taxon>Mycena</taxon>
    </lineage>
</organism>
<feature type="transmembrane region" description="Helical" evidence="1">
    <location>
        <begin position="74"/>
        <end position="92"/>
    </location>
</feature>
<keyword evidence="1" id="KW-0812">Transmembrane</keyword>
<reference evidence="2" key="1">
    <citation type="submission" date="2023-03" db="EMBL/GenBank/DDBJ databases">
        <title>Massive genome expansion in bonnet fungi (Mycena s.s.) driven by repeated elements and novel gene families across ecological guilds.</title>
        <authorList>
            <consortium name="Lawrence Berkeley National Laboratory"/>
            <person name="Harder C.B."/>
            <person name="Miyauchi S."/>
            <person name="Viragh M."/>
            <person name="Kuo A."/>
            <person name="Thoen E."/>
            <person name="Andreopoulos B."/>
            <person name="Lu D."/>
            <person name="Skrede I."/>
            <person name="Drula E."/>
            <person name="Henrissat B."/>
            <person name="Morin E."/>
            <person name="Kohler A."/>
            <person name="Barry K."/>
            <person name="LaButti K."/>
            <person name="Morin E."/>
            <person name="Salamov A."/>
            <person name="Lipzen A."/>
            <person name="Mereny Z."/>
            <person name="Hegedus B."/>
            <person name="Baldrian P."/>
            <person name="Stursova M."/>
            <person name="Weitz H."/>
            <person name="Taylor A."/>
            <person name="Grigoriev I.V."/>
            <person name="Nagy L.G."/>
            <person name="Martin F."/>
            <person name="Kauserud H."/>
        </authorList>
    </citation>
    <scope>NUCLEOTIDE SEQUENCE</scope>
    <source>
        <strain evidence="2">CBHHK173m</strain>
    </source>
</reference>
<accession>A0AAD6XJP7</accession>
<dbReference type="EMBL" id="JARJCN010000041">
    <property type="protein sequence ID" value="KAJ7083332.1"/>
    <property type="molecule type" value="Genomic_DNA"/>
</dbReference>
<dbReference type="AlphaFoldDB" id="A0AAD6XJP7"/>
<keyword evidence="1" id="KW-1133">Transmembrane helix</keyword>
<comment type="caution">
    <text evidence="2">The sequence shown here is derived from an EMBL/GenBank/DDBJ whole genome shotgun (WGS) entry which is preliminary data.</text>
</comment>
<evidence type="ECO:0000313" key="3">
    <source>
        <dbReference type="Proteomes" id="UP001222325"/>
    </source>
</evidence>
<keyword evidence="3" id="KW-1185">Reference proteome</keyword>
<proteinExistence type="predicted"/>
<protein>
    <submittedName>
        <fullName evidence="2">Uncharacterized protein</fullName>
    </submittedName>
</protein>
<keyword evidence="1" id="KW-0472">Membrane</keyword>
<sequence length="93" mass="10521">MIIGCSPQTLFIYAQFFKNFLPIIRIVFWITTHASCSRPVIGPVRPTVSSVYGTYKLHTYMCCRRGTSLRLHSFTTKLVTYITGLSILILAGM</sequence>
<evidence type="ECO:0000313" key="2">
    <source>
        <dbReference type="EMBL" id="KAJ7083332.1"/>
    </source>
</evidence>
<gene>
    <name evidence="2" type="ORF">B0H15DRAFT_889207</name>
</gene>
<name>A0AAD6XJP7_9AGAR</name>
<dbReference type="Proteomes" id="UP001222325">
    <property type="component" value="Unassembled WGS sequence"/>
</dbReference>
<evidence type="ECO:0000256" key="1">
    <source>
        <dbReference type="SAM" id="Phobius"/>
    </source>
</evidence>